<keyword evidence="1" id="KW-0175">Coiled coil</keyword>
<dbReference type="InParanoid" id="M1DPU0"/>
<evidence type="ECO:0000313" key="3">
    <source>
        <dbReference type="Proteomes" id="UP000011115"/>
    </source>
</evidence>
<name>M1DPU0_SOLTU</name>
<dbReference type="HOGENOM" id="CLU_1231715_0_0_1"/>
<accession>M1DPU0</accession>
<organism evidence="2 3">
    <name type="scientific">Solanum tuberosum</name>
    <name type="common">Potato</name>
    <dbReference type="NCBI Taxonomy" id="4113"/>
    <lineage>
        <taxon>Eukaryota</taxon>
        <taxon>Viridiplantae</taxon>
        <taxon>Streptophyta</taxon>
        <taxon>Embryophyta</taxon>
        <taxon>Tracheophyta</taxon>
        <taxon>Spermatophyta</taxon>
        <taxon>Magnoliopsida</taxon>
        <taxon>eudicotyledons</taxon>
        <taxon>Gunneridae</taxon>
        <taxon>Pentapetalae</taxon>
        <taxon>asterids</taxon>
        <taxon>lamiids</taxon>
        <taxon>Solanales</taxon>
        <taxon>Solanaceae</taxon>
        <taxon>Solanoideae</taxon>
        <taxon>Solaneae</taxon>
        <taxon>Solanum</taxon>
    </lineage>
</organism>
<sequence length="225" mass="25461">MKDAGAGLLPPKRGSCSGVRTAIAGPMRLKVVNKPQNVFILHSSTLRAKERPQTTYWPFFTILKDKDWLPRFGITNLDRLPHCGMIMGSVAISGIIIESDTTFRVDTLVDRFLGRNLPPPNNDVHNQQIVDLRKASICELNTKLMNLEGVLQMEKNRGESLREIRKRADGVWWESPMEELNLFQLQHLKKALEILKKKVEKEAQMVNNNAFPFLGSAWTPPNCAS</sequence>
<evidence type="ECO:0000256" key="1">
    <source>
        <dbReference type="SAM" id="Coils"/>
    </source>
</evidence>
<keyword evidence="3" id="KW-1185">Reference proteome</keyword>
<dbReference type="PaxDb" id="4113-PGSC0003DMT400092448"/>
<dbReference type="Gramene" id="PGSC0003DMT400092448">
    <property type="protein sequence ID" value="PGSC0003DMT400092448"/>
    <property type="gene ID" value="PGSC0003DMG400042019"/>
</dbReference>
<dbReference type="EnsemblPlants" id="PGSC0003DMT400092448">
    <property type="protein sequence ID" value="PGSC0003DMT400092448"/>
    <property type="gene ID" value="PGSC0003DMG400042019"/>
</dbReference>
<evidence type="ECO:0000313" key="2">
    <source>
        <dbReference type="EnsemblPlants" id="PGSC0003DMT400092448"/>
    </source>
</evidence>
<feature type="coiled-coil region" evidence="1">
    <location>
        <begin position="182"/>
        <end position="209"/>
    </location>
</feature>
<dbReference type="AlphaFoldDB" id="M1DPU0"/>
<protein>
    <submittedName>
        <fullName evidence="2">Mads box protein</fullName>
    </submittedName>
</protein>
<dbReference type="Proteomes" id="UP000011115">
    <property type="component" value="Unassembled WGS sequence"/>
</dbReference>
<dbReference type="Gene3D" id="6.10.140.920">
    <property type="match status" value="1"/>
</dbReference>
<proteinExistence type="predicted"/>
<dbReference type="eggNOG" id="KOG0014">
    <property type="taxonomic scope" value="Eukaryota"/>
</dbReference>
<reference evidence="3" key="1">
    <citation type="journal article" date="2011" name="Nature">
        <title>Genome sequence and analysis of the tuber crop potato.</title>
        <authorList>
            <consortium name="The Potato Genome Sequencing Consortium"/>
        </authorList>
    </citation>
    <scope>NUCLEOTIDE SEQUENCE [LARGE SCALE GENOMIC DNA]</scope>
    <source>
        <strain evidence="3">cv. DM1-3 516 R44</strain>
    </source>
</reference>
<reference evidence="2" key="2">
    <citation type="submission" date="2015-06" db="UniProtKB">
        <authorList>
            <consortium name="EnsemblPlants"/>
        </authorList>
    </citation>
    <scope>IDENTIFICATION</scope>
    <source>
        <strain evidence="2">DM1-3 516 R44</strain>
    </source>
</reference>